<comment type="caution">
    <text evidence="2">The sequence shown here is derived from an EMBL/GenBank/DDBJ whole genome shotgun (WGS) entry which is preliminary data.</text>
</comment>
<organism evidence="2 3">
    <name type="scientific">Aeromicrobium phoceense</name>
    <dbReference type="NCBI Taxonomy" id="2754045"/>
    <lineage>
        <taxon>Bacteria</taxon>
        <taxon>Bacillati</taxon>
        <taxon>Actinomycetota</taxon>
        <taxon>Actinomycetes</taxon>
        <taxon>Propionibacteriales</taxon>
        <taxon>Nocardioidaceae</taxon>
        <taxon>Aeromicrobium</taxon>
    </lineage>
</organism>
<evidence type="ECO:0000313" key="3">
    <source>
        <dbReference type="Proteomes" id="UP000550354"/>
    </source>
</evidence>
<sequence length="191" mass="20472">MSTTPPFDPNTNPKAAAKAAKAYAKATRPWFKKKRFIIPIAFVALAIAGSALSGGETEPTDEKPVAAAAETTTAAKTEKKPAAKKPAAKPKWRKVAELSGSADKQSDTIKLTGEKVRLSYEFKDTSGMDMVVGGIYLLDEGTDLMSDGGIPEVMISEAGKDSTILRKDKGEYFLKVTAANVEYKVVLEELK</sequence>
<reference evidence="2 3" key="1">
    <citation type="submission" date="2020-07" db="EMBL/GenBank/DDBJ databases">
        <title>Draft genome and description of Aeromicrobium phoceense strain Marseille-Q0843 isolated from healthy skin swab.</title>
        <authorList>
            <person name="Boxberger M."/>
            <person name="La Scola B."/>
        </authorList>
    </citation>
    <scope>NUCLEOTIDE SEQUENCE [LARGE SCALE GENOMIC DNA]</scope>
    <source>
        <strain evidence="2 3">Marseille-Q0843</strain>
    </source>
</reference>
<protein>
    <submittedName>
        <fullName evidence="2">Uncharacterized protein</fullName>
    </submittedName>
</protein>
<gene>
    <name evidence="2" type="ORF">H1W00_00545</name>
</gene>
<feature type="compositionally biased region" description="Low complexity" evidence="1">
    <location>
        <begin position="65"/>
        <end position="75"/>
    </location>
</feature>
<proteinExistence type="predicted"/>
<dbReference type="Proteomes" id="UP000550354">
    <property type="component" value="Unassembled WGS sequence"/>
</dbReference>
<keyword evidence="3" id="KW-1185">Reference proteome</keyword>
<feature type="compositionally biased region" description="Basic residues" evidence="1">
    <location>
        <begin position="82"/>
        <end position="93"/>
    </location>
</feature>
<name>A0A838XAL7_9ACTN</name>
<dbReference type="AlphaFoldDB" id="A0A838XAL7"/>
<feature type="region of interest" description="Disordered" evidence="1">
    <location>
        <begin position="53"/>
        <end position="99"/>
    </location>
</feature>
<dbReference type="RefSeq" id="WP_181752681.1">
    <property type="nucleotide sequence ID" value="NZ_JACEOG010000001.1"/>
</dbReference>
<evidence type="ECO:0000313" key="2">
    <source>
        <dbReference type="EMBL" id="MBA4606962.1"/>
    </source>
</evidence>
<dbReference type="EMBL" id="JACEOG010000001">
    <property type="protein sequence ID" value="MBA4606962.1"/>
    <property type="molecule type" value="Genomic_DNA"/>
</dbReference>
<accession>A0A838XAL7</accession>
<evidence type="ECO:0000256" key="1">
    <source>
        <dbReference type="SAM" id="MobiDB-lite"/>
    </source>
</evidence>